<dbReference type="EMBL" id="JAJHUN010000008">
    <property type="protein sequence ID" value="KAJ4154031.1"/>
    <property type="molecule type" value="Genomic_DNA"/>
</dbReference>
<proteinExistence type="predicted"/>
<keyword evidence="4" id="KW-1185">Reference proteome</keyword>
<dbReference type="Pfam" id="PF00903">
    <property type="entry name" value="Glyoxalase"/>
    <property type="match status" value="1"/>
</dbReference>
<evidence type="ECO:0000313" key="4">
    <source>
        <dbReference type="Proteomes" id="UP001144673"/>
    </source>
</evidence>
<name>A0A9W8UN97_AKAMU</name>
<dbReference type="GO" id="GO:0046491">
    <property type="term" value="P:L-methylmalonyl-CoA metabolic process"/>
    <property type="evidence" value="ECO:0007669"/>
    <property type="project" value="TreeGrafter"/>
</dbReference>
<accession>A0A9W8UN97</accession>
<evidence type="ECO:0000313" key="3">
    <source>
        <dbReference type="EMBL" id="KAJ4154031.1"/>
    </source>
</evidence>
<dbReference type="FunFam" id="3.10.180.10:FF:000034">
    <property type="entry name" value="Glyoxalase/Bleomycin resistance protein/Dihydroxybiphenyl dioxygenase"/>
    <property type="match status" value="1"/>
</dbReference>
<gene>
    <name evidence="3" type="ORF">LMH87_010495</name>
</gene>
<dbReference type="FunFam" id="3.10.180.10:FF:000039">
    <property type="entry name" value="Trihydroxytoluene oxygenase (AFU_orthologue AFUA_8G02470)"/>
    <property type="match status" value="1"/>
</dbReference>
<dbReference type="InterPro" id="IPR051785">
    <property type="entry name" value="MMCE/EMCE_epimerase"/>
</dbReference>
<dbReference type="Gene3D" id="3.10.180.10">
    <property type="entry name" value="2,3-Dihydroxybiphenyl 1,2-Dioxygenase, domain 1"/>
    <property type="match status" value="2"/>
</dbReference>
<dbReference type="PROSITE" id="PS51819">
    <property type="entry name" value="VOC"/>
    <property type="match status" value="1"/>
</dbReference>
<dbReference type="AlphaFoldDB" id="A0A9W8UN97"/>
<dbReference type="KEGG" id="amus:LMH87_010495"/>
<dbReference type="Proteomes" id="UP001144673">
    <property type="component" value="Chromosome 5"/>
</dbReference>
<dbReference type="PANTHER" id="PTHR43048">
    <property type="entry name" value="METHYLMALONYL-COA EPIMERASE"/>
    <property type="match status" value="1"/>
</dbReference>
<evidence type="ECO:0000256" key="1">
    <source>
        <dbReference type="ARBA" id="ARBA00022723"/>
    </source>
</evidence>
<organism evidence="3 4">
    <name type="scientific">Akanthomyces muscarius</name>
    <name type="common">Entomopathogenic fungus</name>
    <name type="synonym">Lecanicillium muscarium</name>
    <dbReference type="NCBI Taxonomy" id="2231603"/>
    <lineage>
        <taxon>Eukaryota</taxon>
        <taxon>Fungi</taxon>
        <taxon>Dikarya</taxon>
        <taxon>Ascomycota</taxon>
        <taxon>Pezizomycotina</taxon>
        <taxon>Sordariomycetes</taxon>
        <taxon>Hypocreomycetidae</taxon>
        <taxon>Hypocreales</taxon>
        <taxon>Cordycipitaceae</taxon>
        <taxon>Akanthomyces</taxon>
    </lineage>
</organism>
<dbReference type="GeneID" id="80897654"/>
<dbReference type="PANTHER" id="PTHR43048:SF3">
    <property type="entry name" value="METHYLMALONYL-COA EPIMERASE, MITOCHONDRIAL"/>
    <property type="match status" value="1"/>
</dbReference>
<dbReference type="SUPFAM" id="SSF54593">
    <property type="entry name" value="Glyoxalase/Bleomycin resistance protein/Dihydroxybiphenyl dioxygenase"/>
    <property type="match status" value="1"/>
</dbReference>
<dbReference type="GO" id="GO:0046872">
    <property type="term" value="F:metal ion binding"/>
    <property type="evidence" value="ECO:0007669"/>
    <property type="project" value="UniProtKB-KW"/>
</dbReference>
<dbReference type="InterPro" id="IPR037523">
    <property type="entry name" value="VOC_core"/>
</dbReference>
<protein>
    <recommendedName>
        <fullName evidence="2">VOC domain-containing protein</fullName>
    </recommendedName>
</protein>
<dbReference type="InterPro" id="IPR029068">
    <property type="entry name" value="Glyas_Bleomycin-R_OHBP_Dase"/>
</dbReference>
<sequence>MFIMPAALHYLFTVISWLPRSIRETIMPDMLIPPIANHPQKVQLRRISHVYFEHPDLTVFKAFAKDFGFIESQSDADKVYFRGYGIDPYVYVASKSADGHPRFLGAAFVASSRDEFDKAAALPGAELKSLEDAPGGGSMVTFKRPDSTFFHVVHGQTERETGKEEPTATHVYQGDFNKPFNKPRQGRFQRFTPGPALVHKLGHFGYVVPDFDNELAWYTENFNFVPSDVLYHWDFSNMDVLTFMHLDLGEEFSDHHCFFMQRAEPHVRKTFVHHTSYEIADFDTQLLGHDWLAKKGWKSVWGVGRHVLGSQIFDYWADPSGFKIEHYADGDLVNAHVPTKRDVVGPFSVWGPEVPKDFAGKGV</sequence>
<dbReference type="GO" id="GO:0004493">
    <property type="term" value="F:methylmalonyl-CoA epimerase activity"/>
    <property type="evidence" value="ECO:0007669"/>
    <property type="project" value="TreeGrafter"/>
</dbReference>
<dbReference type="InterPro" id="IPR004360">
    <property type="entry name" value="Glyas_Fos-R_dOase_dom"/>
</dbReference>
<dbReference type="GO" id="GO:0005739">
    <property type="term" value="C:mitochondrion"/>
    <property type="evidence" value="ECO:0007669"/>
    <property type="project" value="TreeGrafter"/>
</dbReference>
<reference evidence="3" key="1">
    <citation type="journal article" date="2023" name="Access Microbiol">
        <title>De-novo genome assembly for Akanthomyces muscarius, a biocontrol agent of insect agricultural pests.</title>
        <authorList>
            <person name="Erdos Z."/>
            <person name="Studholme D.J."/>
            <person name="Raymond B."/>
            <person name="Sharma M."/>
        </authorList>
    </citation>
    <scope>NUCLEOTIDE SEQUENCE</scope>
    <source>
        <strain evidence="3">Ve6</strain>
    </source>
</reference>
<dbReference type="CDD" id="cd07267">
    <property type="entry name" value="THT_Oxygenase_N"/>
    <property type="match status" value="1"/>
</dbReference>
<comment type="caution">
    <text evidence="3">The sequence shown here is derived from an EMBL/GenBank/DDBJ whole genome shotgun (WGS) entry which is preliminary data.</text>
</comment>
<feature type="domain" description="VOC" evidence="2">
    <location>
        <begin position="200"/>
        <end position="329"/>
    </location>
</feature>
<evidence type="ECO:0000259" key="2">
    <source>
        <dbReference type="PROSITE" id="PS51819"/>
    </source>
</evidence>
<keyword evidence="1" id="KW-0479">Metal-binding</keyword>
<dbReference type="RefSeq" id="XP_056054689.1">
    <property type="nucleotide sequence ID" value="XM_056197663.1"/>
</dbReference>